<dbReference type="PANTHER" id="PTHR13887:SF55">
    <property type="entry name" value="SLR0313 PROTEIN"/>
    <property type="match status" value="1"/>
</dbReference>
<accession>A0A856M8N7</accession>
<dbReference type="Gene3D" id="3.40.30.10">
    <property type="entry name" value="Glutaredoxin"/>
    <property type="match status" value="1"/>
</dbReference>
<dbReference type="InterPro" id="IPR012336">
    <property type="entry name" value="Thioredoxin-like_fold"/>
</dbReference>
<reference evidence="3 4" key="1">
    <citation type="submission" date="2018-06" db="EMBL/GenBank/DDBJ databases">
        <title>Comparative genomics of Brasilonema spp. strains.</title>
        <authorList>
            <person name="Alvarenga D.O."/>
            <person name="Fiore M.F."/>
            <person name="Varani A.M."/>
        </authorList>
    </citation>
    <scope>NUCLEOTIDE SEQUENCE [LARGE SCALE GENOMIC DNA]</scope>
    <source>
        <strain evidence="3 4">CENA114</strain>
    </source>
</reference>
<dbReference type="KEGG" id="bsen:DP114_01440"/>
<dbReference type="Proteomes" id="UP000503129">
    <property type="component" value="Chromosome"/>
</dbReference>
<evidence type="ECO:0000259" key="2">
    <source>
        <dbReference type="Pfam" id="PF13462"/>
    </source>
</evidence>
<dbReference type="PANTHER" id="PTHR13887">
    <property type="entry name" value="GLUTATHIONE S-TRANSFERASE KAPPA"/>
    <property type="match status" value="1"/>
</dbReference>
<keyword evidence="4" id="KW-1185">Reference proteome</keyword>
<evidence type="ECO:0000313" key="4">
    <source>
        <dbReference type="Proteomes" id="UP000503129"/>
    </source>
</evidence>
<name>A0A856M8N7_9CYAN</name>
<dbReference type="InterPro" id="IPR036249">
    <property type="entry name" value="Thioredoxin-like_sf"/>
</dbReference>
<dbReference type="EMBL" id="CP030118">
    <property type="protein sequence ID" value="QDL06750.1"/>
    <property type="molecule type" value="Genomic_DNA"/>
</dbReference>
<sequence>MSFDRDRSLLFLPPSTQDHIKGVLNAIVVLVMYGDYQCQKSADVYKLIKVIVQQLNVSFGENDLCFIFRHFPEVQIHPHAQRAAEAAEAAAAQRQFWQMHEMLFIHQQELGNGYLVEYANRLGLDICQFLQDLSKGAYVDRINADIEGGQISGVEAAPALFINGIRYLDRWTVEQIMAAIVAAND</sequence>
<comment type="similarity">
    <text evidence="1">Belongs to the thioredoxin family. DsbA subfamily.</text>
</comment>
<feature type="domain" description="Thioredoxin-like fold" evidence="2">
    <location>
        <begin position="17"/>
        <end position="180"/>
    </location>
</feature>
<dbReference type="RefSeq" id="WP_171975253.1">
    <property type="nucleotide sequence ID" value="NZ_CAWOXK010000001.1"/>
</dbReference>
<evidence type="ECO:0000313" key="3">
    <source>
        <dbReference type="EMBL" id="QDL06750.1"/>
    </source>
</evidence>
<dbReference type="SUPFAM" id="SSF52833">
    <property type="entry name" value="Thioredoxin-like"/>
    <property type="match status" value="1"/>
</dbReference>
<organism evidence="3 4">
    <name type="scientific">Brasilonema sennae CENA114</name>
    <dbReference type="NCBI Taxonomy" id="415709"/>
    <lineage>
        <taxon>Bacteria</taxon>
        <taxon>Bacillati</taxon>
        <taxon>Cyanobacteriota</taxon>
        <taxon>Cyanophyceae</taxon>
        <taxon>Nostocales</taxon>
        <taxon>Scytonemataceae</taxon>
        <taxon>Brasilonema</taxon>
        <taxon>Bromeliae group (in: Brasilonema)</taxon>
    </lineage>
</organism>
<proteinExistence type="inferred from homology"/>
<evidence type="ECO:0000256" key="1">
    <source>
        <dbReference type="ARBA" id="ARBA00005791"/>
    </source>
</evidence>
<gene>
    <name evidence="3" type="ORF">DP114_01440</name>
</gene>
<protein>
    <submittedName>
        <fullName evidence="3">Disulfide bond formation protein DsbA</fullName>
    </submittedName>
</protein>
<dbReference type="AlphaFoldDB" id="A0A856M8N7"/>
<dbReference type="Pfam" id="PF13462">
    <property type="entry name" value="Thioredoxin_4"/>
    <property type="match status" value="1"/>
</dbReference>